<reference evidence="5 6" key="1">
    <citation type="journal article" date="2019" name="Int. J. Syst. Evol. Microbiol.">
        <title>The Global Catalogue of Microorganisms (GCM) 10K type strain sequencing project: providing services to taxonomists for standard genome sequencing and annotation.</title>
        <authorList>
            <consortium name="The Broad Institute Genomics Platform"/>
            <consortium name="The Broad Institute Genome Sequencing Center for Infectious Disease"/>
            <person name="Wu L."/>
            <person name="Ma J."/>
        </authorList>
    </citation>
    <scope>NUCLEOTIDE SEQUENCE [LARGE SCALE GENOMIC DNA]</scope>
    <source>
        <strain evidence="5 6">JCM 10671</strain>
    </source>
</reference>
<comment type="caution">
    <text evidence="5">The sequence shown here is derived from an EMBL/GenBank/DDBJ whole genome shotgun (WGS) entry which is preliminary data.</text>
</comment>
<dbReference type="PROSITE" id="PS00189">
    <property type="entry name" value="LIPOYL"/>
    <property type="match status" value="1"/>
</dbReference>
<dbReference type="InterPro" id="IPR011053">
    <property type="entry name" value="Single_hybrid_motif"/>
</dbReference>
<dbReference type="HAMAP" id="MF_00272">
    <property type="entry name" value="GcvH"/>
    <property type="match status" value="1"/>
</dbReference>
<feature type="domain" description="Lipoyl-binding" evidence="4">
    <location>
        <begin position="23"/>
        <end position="105"/>
    </location>
</feature>
<dbReference type="RefSeq" id="WP_344607882.1">
    <property type="nucleotide sequence ID" value="NZ_BAAAHE010000040.1"/>
</dbReference>
<dbReference type="CDD" id="cd06848">
    <property type="entry name" value="GCS_H"/>
    <property type="match status" value="1"/>
</dbReference>
<feature type="modified residue" description="N6-lipoyllysine" evidence="3">
    <location>
        <position position="64"/>
    </location>
</feature>
<organism evidence="5 6">
    <name type="scientific">Sporichthya brevicatena</name>
    <dbReference type="NCBI Taxonomy" id="171442"/>
    <lineage>
        <taxon>Bacteria</taxon>
        <taxon>Bacillati</taxon>
        <taxon>Actinomycetota</taxon>
        <taxon>Actinomycetes</taxon>
        <taxon>Sporichthyales</taxon>
        <taxon>Sporichthyaceae</taxon>
        <taxon>Sporichthya</taxon>
    </lineage>
</organism>
<comment type="subunit">
    <text evidence="3">The glycine cleavage system is composed of four proteins: P, T, L and H.</text>
</comment>
<evidence type="ECO:0000256" key="3">
    <source>
        <dbReference type="HAMAP-Rule" id="MF_00272"/>
    </source>
</evidence>
<dbReference type="InterPro" id="IPR017453">
    <property type="entry name" value="GCV_H_sub"/>
</dbReference>
<dbReference type="InterPro" id="IPR033753">
    <property type="entry name" value="GCV_H/Fam206"/>
</dbReference>
<dbReference type="Pfam" id="PF01597">
    <property type="entry name" value="GCV_H"/>
    <property type="match status" value="1"/>
</dbReference>
<comment type="function">
    <text evidence="3">The glycine cleavage system catalyzes the degradation of glycine. The H protein shuttles the methylamine group of glycine from the P protein to the T protein.</text>
</comment>
<sequence>MSVPDDLKYTAEHEWAQLTDGGTVRVGITDHAQSQLGDIVFVSLPQPGDKIEAGSPCGELESTKSVSEIYAPVSGEIVAVNSAIETAPELVNAEPYGGGWMFEVRPDDTAALDDLLSASEYATSIE</sequence>
<dbReference type="PANTHER" id="PTHR11715">
    <property type="entry name" value="GLYCINE CLEAVAGE SYSTEM H PROTEIN"/>
    <property type="match status" value="1"/>
</dbReference>
<dbReference type="Gene3D" id="2.40.50.100">
    <property type="match status" value="1"/>
</dbReference>
<proteinExistence type="inferred from homology"/>
<dbReference type="PROSITE" id="PS50968">
    <property type="entry name" value="BIOTINYL_LIPOYL"/>
    <property type="match status" value="1"/>
</dbReference>
<dbReference type="NCBIfam" id="NF002270">
    <property type="entry name" value="PRK01202.1"/>
    <property type="match status" value="1"/>
</dbReference>
<comment type="cofactor">
    <cofactor evidence="3">
        <name>(R)-lipoate</name>
        <dbReference type="ChEBI" id="CHEBI:83088"/>
    </cofactor>
    <text evidence="3">Binds 1 lipoyl cofactor covalently.</text>
</comment>
<accession>A0ABN1H8S5</accession>
<evidence type="ECO:0000313" key="6">
    <source>
        <dbReference type="Proteomes" id="UP001500957"/>
    </source>
</evidence>
<dbReference type="InterPro" id="IPR003016">
    <property type="entry name" value="2-oxoA_DH_lipoyl-BS"/>
</dbReference>
<dbReference type="SUPFAM" id="SSF51230">
    <property type="entry name" value="Single hybrid motif"/>
    <property type="match status" value="1"/>
</dbReference>
<evidence type="ECO:0000256" key="2">
    <source>
        <dbReference type="ARBA" id="ARBA00022823"/>
    </source>
</evidence>
<protein>
    <recommendedName>
        <fullName evidence="3">Glycine cleavage system H protein</fullName>
    </recommendedName>
</protein>
<dbReference type="InterPro" id="IPR002930">
    <property type="entry name" value="GCV_H"/>
</dbReference>
<comment type="similarity">
    <text evidence="1 3">Belongs to the GcvH family.</text>
</comment>
<evidence type="ECO:0000256" key="1">
    <source>
        <dbReference type="ARBA" id="ARBA00009249"/>
    </source>
</evidence>
<dbReference type="EMBL" id="BAAAHE010000040">
    <property type="protein sequence ID" value="GAA0631389.1"/>
    <property type="molecule type" value="Genomic_DNA"/>
</dbReference>
<keyword evidence="2 3" id="KW-0450">Lipoyl</keyword>
<dbReference type="PANTHER" id="PTHR11715:SF3">
    <property type="entry name" value="GLYCINE CLEAVAGE SYSTEM H PROTEIN-RELATED"/>
    <property type="match status" value="1"/>
</dbReference>
<keyword evidence="6" id="KW-1185">Reference proteome</keyword>
<evidence type="ECO:0000313" key="5">
    <source>
        <dbReference type="EMBL" id="GAA0631389.1"/>
    </source>
</evidence>
<dbReference type="InterPro" id="IPR000089">
    <property type="entry name" value="Biotin_lipoyl"/>
</dbReference>
<dbReference type="Proteomes" id="UP001500957">
    <property type="component" value="Unassembled WGS sequence"/>
</dbReference>
<evidence type="ECO:0000259" key="4">
    <source>
        <dbReference type="PROSITE" id="PS50968"/>
    </source>
</evidence>
<dbReference type="NCBIfam" id="TIGR00527">
    <property type="entry name" value="gcvH"/>
    <property type="match status" value="1"/>
</dbReference>
<gene>
    <name evidence="3 5" type="primary">gcvH</name>
    <name evidence="5" type="ORF">GCM10009547_39120</name>
</gene>
<name>A0ABN1H8S5_9ACTN</name>